<keyword evidence="2" id="KW-1185">Reference proteome</keyword>
<dbReference type="KEGG" id="sre:PTSG_12974"/>
<name>F2UP77_SALR5</name>
<organism evidence="2">
    <name type="scientific">Salpingoeca rosetta (strain ATCC 50818 / BSB-021)</name>
    <dbReference type="NCBI Taxonomy" id="946362"/>
    <lineage>
        <taxon>Eukaryota</taxon>
        <taxon>Choanoflagellata</taxon>
        <taxon>Craspedida</taxon>
        <taxon>Salpingoecidae</taxon>
        <taxon>Salpingoeca</taxon>
    </lineage>
</organism>
<dbReference type="EMBL" id="GL832986">
    <property type="protein sequence ID" value="EGD79432.1"/>
    <property type="molecule type" value="Genomic_DNA"/>
</dbReference>
<dbReference type="Proteomes" id="UP000007799">
    <property type="component" value="Unassembled WGS sequence"/>
</dbReference>
<proteinExistence type="predicted"/>
<reference evidence="1" key="1">
    <citation type="submission" date="2009-08" db="EMBL/GenBank/DDBJ databases">
        <title>Annotation of Salpingoeca rosetta.</title>
        <authorList>
            <consortium name="The Broad Institute Genome Sequencing Platform"/>
            <person name="Russ C."/>
            <person name="Cuomo C."/>
            <person name="Burger G."/>
            <person name="Gray M.W."/>
            <person name="Holland P.W.H."/>
            <person name="King N."/>
            <person name="Lang F.B.F."/>
            <person name="Roger A.J."/>
            <person name="Ruiz-Trillo I."/>
            <person name="Young S.K."/>
            <person name="Zeng Q."/>
            <person name="Gargeya S."/>
            <person name="Alvarado L."/>
            <person name="Berlin A."/>
            <person name="Chapman S.B."/>
            <person name="Chen Z."/>
            <person name="Freedman E."/>
            <person name="Gellesch M."/>
            <person name="Goldberg J."/>
            <person name="Griggs A."/>
            <person name="Gujja S."/>
            <person name="Heilman E."/>
            <person name="Heiman D."/>
            <person name="Howarth C."/>
            <person name="Mehta T."/>
            <person name="Neiman D."/>
            <person name="Pearson M."/>
            <person name="Roberts A."/>
            <person name="Saif S."/>
            <person name="Shea T."/>
            <person name="Shenoy N."/>
            <person name="Sisk P."/>
            <person name="Stolte C."/>
            <person name="Sykes S."/>
            <person name="White J."/>
            <person name="Yandava C."/>
            <person name="Haas B."/>
            <person name="Nusbaum C."/>
            <person name="Birren B."/>
        </authorList>
    </citation>
    <scope>NUCLEOTIDE SEQUENCE [LARGE SCALE GENOMIC DNA]</scope>
    <source>
        <strain evidence="1">ATCC 50818</strain>
    </source>
</reference>
<sequence>MSRITDINWQLLAAGVSIPEDDLRTFFDVAMRFMEREGPAAIAVQDDGGTSSRRSAACIVPRSARLCSPSVGQALAPSLHRRCTLARRPPTRAVDHAVVVWAISVFGG</sequence>
<dbReference type="GeneID" id="16069455"/>
<gene>
    <name evidence="1" type="ORF">PTSG_12974</name>
</gene>
<protein>
    <submittedName>
        <fullName evidence="1">Uncharacterized protein</fullName>
    </submittedName>
</protein>
<accession>F2UP77</accession>
<dbReference type="AlphaFoldDB" id="F2UP77"/>
<dbReference type="RefSeq" id="XP_004988913.1">
    <property type="nucleotide sequence ID" value="XM_004988856.1"/>
</dbReference>
<dbReference type="InParanoid" id="F2UP77"/>
<evidence type="ECO:0000313" key="1">
    <source>
        <dbReference type="EMBL" id="EGD79432.1"/>
    </source>
</evidence>
<evidence type="ECO:0000313" key="2">
    <source>
        <dbReference type="Proteomes" id="UP000007799"/>
    </source>
</evidence>